<reference evidence="2" key="1">
    <citation type="submission" date="2018-05" db="EMBL/GenBank/DDBJ databases">
        <title>Pseudarcicella sp. HME7025 Genome sequencing and assembly.</title>
        <authorList>
            <person name="Kim H."/>
            <person name="Kang H."/>
            <person name="Joh K."/>
        </authorList>
    </citation>
    <scope>NUCLEOTIDE SEQUENCE [LARGE SCALE GENOMIC DNA]</scope>
    <source>
        <strain evidence="2">HME7025</strain>
    </source>
</reference>
<dbReference type="KEGG" id="psez:HME7025_01327"/>
<evidence type="ECO:0000313" key="2">
    <source>
        <dbReference type="Proteomes" id="UP000245468"/>
    </source>
</evidence>
<evidence type="ECO:0008006" key="3">
    <source>
        <dbReference type="Google" id="ProtNLM"/>
    </source>
</evidence>
<proteinExistence type="predicted"/>
<dbReference type="EMBL" id="CP029346">
    <property type="protein sequence ID" value="AWL09188.1"/>
    <property type="molecule type" value="Genomic_DNA"/>
</dbReference>
<organism evidence="1 2">
    <name type="scientific">Aquirufa nivalisilvae</name>
    <dbReference type="NCBI Taxonomy" id="2516557"/>
    <lineage>
        <taxon>Bacteria</taxon>
        <taxon>Pseudomonadati</taxon>
        <taxon>Bacteroidota</taxon>
        <taxon>Cytophagia</taxon>
        <taxon>Cytophagales</taxon>
        <taxon>Flectobacillaceae</taxon>
        <taxon>Aquirufa</taxon>
    </lineage>
</organism>
<accession>A0A2S2DUW9</accession>
<sequence>MRIEIHYLPSIEYLSLLLSQEQVQFEVYEHFQKQTYRNRALILGANGIETLTVPIQHVHSGKMLMKDVRIDYGQNWVRIHQGAIQAAYGKAPYFEYFEPYIRSIFAKKLNFLVDLNIEYIELFGRILGRKWNYSLSNSFEIEDKDVFWNYIQAKQDWRERNVYSELAYPQCFGNTFHPNLSVLDLLMNQGRDANLILNQLNKK</sequence>
<dbReference type="OrthoDB" id="1523452at2"/>
<dbReference type="AlphaFoldDB" id="A0A2S2DUW9"/>
<dbReference type="Proteomes" id="UP000245468">
    <property type="component" value="Chromosome"/>
</dbReference>
<protein>
    <recommendedName>
        <fullName evidence="3">WbqC family protein</fullName>
    </recommendedName>
</protein>
<dbReference type="Pfam" id="PF08889">
    <property type="entry name" value="WbqC"/>
    <property type="match status" value="2"/>
</dbReference>
<dbReference type="InterPro" id="IPR014985">
    <property type="entry name" value="WbqC"/>
</dbReference>
<name>A0A2S2DUW9_9BACT</name>
<keyword evidence="2" id="KW-1185">Reference proteome</keyword>
<gene>
    <name evidence="1" type="ORF">HME7025_01327</name>
</gene>
<evidence type="ECO:0000313" key="1">
    <source>
        <dbReference type="EMBL" id="AWL09188.1"/>
    </source>
</evidence>
<dbReference type="RefSeq" id="WP_109322887.1">
    <property type="nucleotide sequence ID" value="NZ_CP029346.1"/>
</dbReference>